<dbReference type="Gene3D" id="3.90.550.10">
    <property type="entry name" value="Spore Coat Polysaccharide Biosynthesis Protein SpsA, Chain A"/>
    <property type="match status" value="1"/>
</dbReference>
<dbReference type="InterPro" id="IPR029044">
    <property type="entry name" value="Nucleotide-diphossugar_trans"/>
</dbReference>
<evidence type="ECO:0000256" key="4">
    <source>
        <dbReference type="ARBA" id="ARBA00022679"/>
    </source>
</evidence>
<evidence type="ECO:0000256" key="11">
    <source>
        <dbReference type="ARBA" id="ARBA00023316"/>
    </source>
</evidence>
<dbReference type="EMBL" id="CM010716">
    <property type="protein sequence ID" value="RZC50293.1"/>
    <property type="molecule type" value="Genomic_DNA"/>
</dbReference>
<feature type="transmembrane region" description="Helical" evidence="12">
    <location>
        <begin position="91"/>
        <end position="111"/>
    </location>
</feature>
<keyword evidence="10" id="KW-0325">Glycoprotein</keyword>
<dbReference type="GO" id="GO:0009834">
    <property type="term" value="P:plant-type secondary cell wall biogenesis"/>
    <property type="evidence" value="ECO:0007669"/>
    <property type="project" value="TreeGrafter"/>
</dbReference>
<evidence type="ECO:0000256" key="9">
    <source>
        <dbReference type="ARBA" id="ARBA00023136"/>
    </source>
</evidence>
<dbReference type="OrthoDB" id="675023at2759"/>
<dbReference type="SUPFAM" id="SSF53448">
    <property type="entry name" value="Nucleotide-diphospho-sugar transferases"/>
    <property type="match status" value="1"/>
</dbReference>
<name>A0A4Y7IN31_PAPSO</name>
<evidence type="ECO:0000313" key="14">
    <source>
        <dbReference type="EMBL" id="RZC50293.1"/>
    </source>
</evidence>
<comment type="subcellular location">
    <subcellularLocation>
        <location evidence="1 12">Golgi apparatus membrane</location>
        <topology evidence="1 12">Single-pass type II membrane protein</topology>
    </subcellularLocation>
</comment>
<dbReference type="Gramene" id="RZC50293">
    <property type="protein sequence ID" value="RZC50293"/>
    <property type="gene ID" value="C5167_018715"/>
</dbReference>
<accession>A0A4Y7IN31</accession>
<gene>
    <name evidence="14" type="ORF">C5167_018715</name>
</gene>
<keyword evidence="6 12" id="KW-0735">Signal-anchor</keyword>
<evidence type="ECO:0000256" key="8">
    <source>
        <dbReference type="ARBA" id="ARBA00023034"/>
    </source>
</evidence>
<evidence type="ECO:0000256" key="12">
    <source>
        <dbReference type="RuleBase" id="RU363127"/>
    </source>
</evidence>
<dbReference type="PANTHER" id="PTHR10896">
    <property type="entry name" value="GALACTOSYLGALACTOSYLXYLOSYLPROTEIN 3-BETA-GLUCURONOSYLTRANSFERASE BETA-1,3-GLUCURONYLTRANSFERASE"/>
    <property type="match status" value="1"/>
</dbReference>
<dbReference type="FunFam" id="3.90.550.10:FF:000064">
    <property type="entry name" value="Glycosyltransferases"/>
    <property type="match status" value="1"/>
</dbReference>
<evidence type="ECO:0000313" key="15">
    <source>
        <dbReference type="Proteomes" id="UP000316621"/>
    </source>
</evidence>
<dbReference type="GO" id="GO:0010417">
    <property type="term" value="P:glucuronoxylan biosynthetic process"/>
    <property type="evidence" value="ECO:0007669"/>
    <property type="project" value="TreeGrafter"/>
</dbReference>
<feature type="region of interest" description="Disordered" evidence="13">
    <location>
        <begin position="1"/>
        <end position="36"/>
    </location>
</feature>
<dbReference type="GO" id="GO:0042285">
    <property type="term" value="F:xylosyltransferase activity"/>
    <property type="evidence" value="ECO:0007669"/>
    <property type="project" value="TreeGrafter"/>
</dbReference>
<keyword evidence="5 12" id="KW-0812">Transmembrane</keyword>
<dbReference type="Proteomes" id="UP000316621">
    <property type="component" value="Chromosome 2"/>
</dbReference>
<comment type="similarity">
    <text evidence="2 12">Belongs to the glycosyltransferase 43 family.</text>
</comment>
<keyword evidence="4 12" id="KW-0808">Transferase</keyword>
<dbReference type="STRING" id="3469.A0A4Y7IN31"/>
<keyword evidence="3" id="KW-0328">Glycosyltransferase</keyword>
<evidence type="ECO:0000256" key="2">
    <source>
        <dbReference type="ARBA" id="ARBA00007706"/>
    </source>
</evidence>
<proteinExistence type="inferred from homology"/>
<evidence type="ECO:0000256" key="6">
    <source>
        <dbReference type="ARBA" id="ARBA00022968"/>
    </source>
</evidence>
<evidence type="ECO:0000256" key="1">
    <source>
        <dbReference type="ARBA" id="ARBA00004323"/>
    </source>
</evidence>
<dbReference type="EC" id="2.4.-.-" evidence="12"/>
<dbReference type="CDD" id="cd00218">
    <property type="entry name" value="GlcAT-I"/>
    <property type="match status" value="1"/>
</dbReference>
<feature type="compositionally biased region" description="Polar residues" evidence="13">
    <location>
        <begin position="27"/>
        <end position="36"/>
    </location>
</feature>
<organism evidence="14 15">
    <name type="scientific">Papaver somniferum</name>
    <name type="common">Opium poppy</name>
    <dbReference type="NCBI Taxonomy" id="3469"/>
    <lineage>
        <taxon>Eukaryota</taxon>
        <taxon>Viridiplantae</taxon>
        <taxon>Streptophyta</taxon>
        <taxon>Embryophyta</taxon>
        <taxon>Tracheophyta</taxon>
        <taxon>Spermatophyta</taxon>
        <taxon>Magnoliopsida</taxon>
        <taxon>Ranunculales</taxon>
        <taxon>Papaveraceae</taxon>
        <taxon>Papaveroideae</taxon>
        <taxon>Papaver</taxon>
    </lineage>
</organism>
<evidence type="ECO:0000256" key="10">
    <source>
        <dbReference type="ARBA" id="ARBA00023180"/>
    </source>
</evidence>
<comment type="function">
    <text evidence="12">Involved in the synthesis of glucuronoxylan hemicellulose in secondary cell walls.</text>
</comment>
<dbReference type="GO" id="GO:0071555">
    <property type="term" value="P:cell wall organization"/>
    <property type="evidence" value="ECO:0007669"/>
    <property type="project" value="UniProtKB-KW"/>
</dbReference>
<dbReference type="GO" id="GO:0015018">
    <property type="term" value="F:galactosylgalactosylxylosylprotein 3-beta-glucuronosyltransferase activity"/>
    <property type="evidence" value="ECO:0007669"/>
    <property type="project" value="InterPro"/>
</dbReference>
<sequence length="447" mass="51198">MASTIRRTLSPVPQARATNGEAHSVPSPLSKSSNTTQNHIPSVGLLTKILGLMESNPILYRLQAVLLGIFTQRSSRSLERSKSKVSFWRRAFFNIFIFFSIGIFFGFMPLFSNFSENIMSKNQTFLFDAIPVAGNVNQHDGTFISRKQGLGNFLPKENSSLEILADKRDMTDEISDVNSSTKLTIEDSDSVYRKLLIIVTSTYARPFQAYYLNRLGQTLKLVQAPLLWIVVEMPSQSPETADILRKTRVMYRHLVCNENETTTRNRGLHQKNVALSHIEMHHLDGIVYFADDNNVYTLELFEQMRKISRFGTWPVAMLTNSKSKATVVAPVCNASQITGWHTTDRNRRLRRFHSPISGLAFNSTILWDPKRWRRPMLEPIRQLHKVKEVIQVSTFIEQLVEDESQMEGFPDDCSRILVWHLPLEAFLSMYPSQWLIKKNLDVVSPLT</sequence>
<keyword evidence="8 12" id="KW-0333">Golgi apparatus</keyword>
<evidence type="ECO:0000256" key="5">
    <source>
        <dbReference type="ARBA" id="ARBA00022692"/>
    </source>
</evidence>
<dbReference type="InterPro" id="IPR005027">
    <property type="entry name" value="Glyco_trans_43"/>
</dbReference>
<dbReference type="Pfam" id="PF03360">
    <property type="entry name" value="Glyco_transf_43"/>
    <property type="match status" value="1"/>
</dbReference>
<evidence type="ECO:0000256" key="3">
    <source>
        <dbReference type="ARBA" id="ARBA00022676"/>
    </source>
</evidence>
<dbReference type="PANTHER" id="PTHR10896:SF20">
    <property type="entry name" value="BETA-1,4-XYLOSYLTRANSFERASE IRX9L-RELATED"/>
    <property type="match status" value="1"/>
</dbReference>
<dbReference type="GO" id="GO:0000139">
    <property type="term" value="C:Golgi membrane"/>
    <property type="evidence" value="ECO:0007669"/>
    <property type="project" value="UniProtKB-SubCell"/>
</dbReference>
<dbReference type="OMA" id="HDCSRVM"/>
<evidence type="ECO:0000256" key="13">
    <source>
        <dbReference type="SAM" id="MobiDB-lite"/>
    </source>
</evidence>
<keyword evidence="9 12" id="KW-0472">Membrane</keyword>
<reference evidence="14 15" key="1">
    <citation type="journal article" date="2018" name="Science">
        <title>The opium poppy genome and morphinan production.</title>
        <authorList>
            <person name="Guo L."/>
            <person name="Winzer T."/>
            <person name="Yang X."/>
            <person name="Li Y."/>
            <person name="Ning Z."/>
            <person name="He Z."/>
            <person name="Teodor R."/>
            <person name="Lu Y."/>
            <person name="Bowser T.A."/>
            <person name="Graham I.A."/>
            <person name="Ye K."/>
        </authorList>
    </citation>
    <scope>NUCLEOTIDE SEQUENCE [LARGE SCALE GENOMIC DNA]</scope>
    <source>
        <strain evidence="15">cv. HN1</strain>
        <tissue evidence="14">Leaves</tissue>
    </source>
</reference>
<keyword evidence="11 12" id="KW-0961">Cell wall biogenesis/degradation</keyword>
<keyword evidence="7 12" id="KW-1133">Transmembrane helix</keyword>
<evidence type="ECO:0000256" key="7">
    <source>
        <dbReference type="ARBA" id="ARBA00022989"/>
    </source>
</evidence>
<keyword evidence="15" id="KW-1185">Reference proteome</keyword>
<protein>
    <recommendedName>
        <fullName evidence="12">Glycosyltransferases</fullName>
        <ecNumber evidence="12">2.4.-.-</ecNumber>
    </recommendedName>
</protein>
<dbReference type="AlphaFoldDB" id="A0A4Y7IN31"/>